<evidence type="ECO:0000256" key="2">
    <source>
        <dbReference type="ARBA" id="ARBA00022475"/>
    </source>
</evidence>
<dbReference type="Proteomes" id="UP001055307">
    <property type="component" value="Unassembled WGS sequence"/>
</dbReference>
<feature type="transmembrane region" description="Helical" evidence="6">
    <location>
        <begin position="35"/>
        <end position="56"/>
    </location>
</feature>
<feature type="transmembrane region" description="Helical" evidence="6">
    <location>
        <begin position="190"/>
        <end position="208"/>
    </location>
</feature>
<keyword evidence="8" id="KW-1185">Reference proteome</keyword>
<evidence type="ECO:0000313" key="8">
    <source>
        <dbReference type="Proteomes" id="UP001055307"/>
    </source>
</evidence>
<protein>
    <submittedName>
        <fullName evidence="7">Riboflavin import permease protein RfuD</fullName>
    </submittedName>
</protein>
<feature type="transmembrane region" description="Helical" evidence="6">
    <location>
        <begin position="6"/>
        <end position="23"/>
    </location>
</feature>
<dbReference type="EMBL" id="BPQF01000012">
    <property type="protein sequence ID" value="GJD40106.1"/>
    <property type="molecule type" value="Genomic_DNA"/>
</dbReference>
<feature type="transmembrane region" description="Helical" evidence="6">
    <location>
        <begin position="269"/>
        <end position="287"/>
    </location>
</feature>
<feature type="transmembrane region" description="Helical" evidence="6">
    <location>
        <begin position="241"/>
        <end position="263"/>
    </location>
</feature>
<sequence>MTLDIVQMVLVTVLAAATPLILAGIGELVAERSGVLNLGVEGMMIFGAAVSFAVAVQTGSTFLGALGGAGAGLLLAALFGILTVGLAANQVASGLSLTILGLGLSGLVGANYVGMKRDPAPHLSLPGLTDLPGLGRLVFGQDAFVYTAVALVAAVSWFLWRTRAGLTLRAIGDDHVATHALGLKVRKVRFLSVLFGGACAGLGGAYLALAYTPFWSPGMTAGRGWIALALVVFASWRPLRVAAGALLFGGATVLQLHAQAAGLGLPGQLLSALPYLATILALVLLSLGQRHGGSLAPASLGRVFTPSR</sequence>
<comment type="caution">
    <text evidence="7">The sequence shown here is derived from an EMBL/GenBank/DDBJ whole genome shotgun (WGS) entry which is preliminary data.</text>
</comment>
<feature type="transmembrane region" description="Helical" evidence="6">
    <location>
        <begin position="95"/>
        <end position="115"/>
    </location>
</feature>
<comment type="subcellular location">
    <subcellularLocation>
        <location evidence="1">Cell membrane</location>
        <topology evidence="1">Multi-pass membrane protein</topology>
    </subcellularLocation>
</comment>
<dbReference type="PANTHER" id="PTHR43370:SF2">
    <property type="entry name" value="ABC TRANSPORTER PERMEASE PROTEIN"/>
    <property type="match status" value="1"/>
</dbReference>
<evidence type="ECO:0000313" key="7">
    <source>
        <dbReference type="EMBL" id="GJD40106.1"/>
    </source>
</evidence>
<reference evidence="7" key="1">
    <citation type="journal article" date="2016" name="Front. Microbiol.">
        <title>Genome Sequence of the Piezophilic, Mesophilic Sulfate-Reducing Bacterium Desulfovibrio indicus J2T.</title>
        <authorList>
            <person name="Cao J."/>
            <person name="Maignien L."/>
            <person name="Shao Z."/>
            <person name="Alain K."/>
            <person name="Jebbar M."/>
        </authorList>
    </citation>
    <scope>NUCLEOTIDE SEQUENCE</scope>
    <source>
        <strain evidence="7">DSM 21893</strain>
    </source>
</reference>
<keyword evidence="2" id="KW-1003">Cell membrane</keyword>
<feature type="transmembrane region" description="Helical" evidence="6">
    <location>
        <begin position="62"/>
        <end position="88"/>
    </location>
</feature>
<evidence type="ECO:0000256" key="1">
    <source>
        <dbReference type="ARBA" id="ARBA00004651"/>
    </source>
</evidence>
<dbReference type="AlphaFoldDB" id="A0AAV4Z880"/>
<dbReference type="GO" id="GO:0022857">
    <property type="term" value="F:transmembrane transporter activity"/>
    <property type="evidence" value="ECO:0007669"/>
    <property type="project" value="InterPro"/>
</dbReference>
<dbReference type="GO" id="GO:0005886">
    <property type="term" value="C:plasma membrane"/>
    <property type="evidence" value="ECO:0007669"/>
    <property type="project" value="UniProtKB-SubCell"/>
</dbReference>
<keyword evidence="3 6" id="KW-0812">Transmembrane</keyword>
<feature type="transmembrane region" description="Helical" evidence="6">
    <location>
        <begin position="214"/>
        <end position="234"/>
    </location>
</feature>
<dbReference type="RefSeq" id="WP_147830513.1">
    <property type="nucleotide sequence ID" value="NZ_BPQF01000012.1"/>
</dbReference>
<gene>
    <name evidence="7" type="primary">rfuD</name>
    <name evidence="7" type="ORF">OICFNHDK_2571</name>
</gene>
<dbReference type="Pfam" id="PF02653">
    <property type="entry name" value="BPD_transp_2"/>
    <property type="match status" value="1"/>
</dbReference>
<keyword evidence="5 6" id="KW-0472">Membrane</keyword>
<proteinExistence type="predicted"/>
<accession>A0AAV4Z880</accession>
<evidence type="ECO:0000256" key="3">
    <source>
        <dbReference type="ARBA" id="ARBA00022692"/>
    </source>
</evidence>
<name>A0AAV4Z880_9HYPH</name>
<evidence type="ECO:0000256" key="4">
    <source>
        <dbReference type="ARBA" id="ARBA00022989"/>
    </source>
</evidence>
<feature type="transmembrane region" description="Helical" evidence="6">
    <location>
        <begin position="143"/>
        <end position="160"/>
    </location>
</feature>
<dbReference type="CDD" id="cd06580">
    <property type="entry name" value="TM_PBP1_transp_TpRbsC_like"/>
    <property type="match status" value="1"/>
</dbReference>
<keyword evidence="4 6" id="KW-1133">Transmembrane helix</keyword>
<organism evidence="7 8">
    <name type="scientific">Methylobacterium bullatum</name>
    <dbReference type="NCBI Taxonomy" id="570505"/>
    <lineage>
        <taxon>Bacteria</taxon>
        <taxon>Pseudomonadati</taxon>
        <taxon>Pseudomonadota</taxon>
        <taxon>Alphaproteobacteria</taxon>
        <taxon>Hyphomicrobiales</taxon>
        <taxon>Methylobacteriaceae</taxon>
        <taxon>Methylobacterium</taxon>
    </lineage>
</organism>
<dbReference type="InterPro" id="IPR001851">
    <property type="entry name" value="ABC_transp_permease"/>
</dbReference>
<evidence type="ECO:0000256" key="6">
    <source>
        <dbReference type="SAM" id="Phobius"/>
    </source>
</evidence>
<dbReference type="PANTHER" id="PTHR43370">
    <property type="entry name" value="SUGAR ABC TRANSPORTER INTEGRAL MEMBRANE PROTEIN-RELATED"/>
    <property type="match status" value="1"/>
</dbReference>
<reference evidence="7" key="2">
    <citation type="submission" date="2021-08" db="EMBL/GenBank/DDBJ databases">
        <authorList>
            <person name="Tani A."/>
            <person name="Ola A."/>
            <person name="Ogura Y."/>
            <person name="Katsura K."/>
            <person name="Hayashi T."/>
        </authorList>
    </citation>
    <scope>NUCLEOTIDE SEQUENCE</scope>
    <source>
        <strain evidence="7">DSM 21893</strain>
    </source>
</reference>
<evidence type="ECO:0000256" key="5">
    <source>
        <dbReference type="ARBA" id="ARBA00023136"/>
    </source>
</evidence>